<feature type="domain" description="NUMOD4" evidence="1">
    <location>
        <begin position="3"/>
        <end position="59"/>
    </location>
</feature>
<organism evidence="3 4">
    <name type="scientific">Escherichia phage Pollock</name>
    <dbReference type="NCBI Taxonomy" id="1540097"/>
    <lineage>
        <taxon>Viruses</taxon>
        <taxon>Duplodnaviria</taxon>
        <taxon>Heunggongvirae</taxon>
        <taxon>Uroviricota</taxon>
        <taxon>Caudoviricetes</taxon>
        <taxon>Schitoviridae</taxon>
        <taxon>Humphriesvirinae</taxon>
        <taxon>Pollockvirus</taxon>
        <taxon>Pollockvirus pollock</taxon>
    </lineage>
</organism>
<evidence type="ECO:0000313" key="4">
    <source>
        <dbReference type="Proteomes" id="UP000030324"/>
    </source>
</evidence>
<evidence type="ECO:0000259" key="2">
    <source>
        <dbReference type="Pfam" id="PF13392"/>
    </source>
</evidence>
<dbReference type="Gene3D" id="3.90.75.20">
    <property type="match status" value="1"/>
</dbReference>
<keyword evidence="4" id="KW-1185">Reference proteome</keyword>
<feature type="domain" description="HNH nuclease" evidence="2">
    <location>
        <begin position="68"/>
        <end position="111"/>
    </location>
</feature>
<dbReference type="EMBL" id="KM236242">
    <property type="protein sequence ID" value="AIX12391.1"/>
    <property type="molecule type" value="Genomic_DNA"/>
</dbReference>
<dbReference type="GeneID" id="24724569"/>
<keyword evidence="3" id="KW-0255">Endonuclease</keyword>
<dbReference type="RefSeq" id="YP_009152133.1">
    <property type="nucleotide sequence ID" value="NC_027381.1"/>
</dbReference>
<dbReference type="KEGG" id="vg:24724569"/>
<dbReference type="GO" id="GO:0004519">
    <property type="term" value="F:endonuclease activity"/>
    <property type="evidence" value="ECO:0007669"/>
    <property type="project" value="UniProtKB-KW"/>
</dbReference>
<sequence length="186" mass="21291">MQEVWKAIPGYEKEYEISTHGRIKSLDRVVPCKHGTRLVKGKLLKTYINRKGYLIVTLSKENKLKTYTVHQLVALTFIPNFIKGTEINHKDGNKSNPVLDNLEISNPSHNQLHAIATGLKAKVGKSKYHNVTYIKNPRAKKKWAASISYNGEKSFGWKTFMTEEEAARYVDKLLDEIGDTSRLRNF</sequence>
<dbReference type="InterPro" id="IPR003615">
    <property type="entry name" value="HNH_nuc"/>
</dbReference>
<dbReference type="SUPFAM" id="SSF54060">
    <property type="entry name" value="His-Me finger endonucleases"/>
    <property type="match status" value="1"/>
</dbReference>
<evidence type="ECO:0000313" key="3">
    <source>
        <dbReference type="EMBL" id="AIX12391.1"/>
    </source>
</evidence>
<dbReference type="Pfam" id="PF13392">
    <property type="entry name" value="HNH_3"/>
    <property type="match status" value="1"/>
</dbReference>
<dbReference type="GO" id="GO:0016788">
    <property type="term" value="F:hydrolase activity, acting on ester bonds"/>
    <property type="evidence" value="ECO:0007669"/>
    <property type="project" value="InterPro"/>
</dbReference>
<keyword evidence="3" id="KW-0378">Hydrolase</keyword>
<keyword evidence="3" id="KW-0540">Nuclease</keyword>
<name>A0A0A0YQW4_9CAUD</name>
<dbReference type="Proteomes" id="UP000030324">
    <property type="component" value="Segment"/>
</dbReference>
<dbReference type="InterPro" id="IPR010902">
    <property type="entry name" value="NUMOD4"/>
</dbReference>
<proteinExistence type="predicted"/>
<dbReference type="Pfam" id="PF07463">
    <property type="entry name" value="NUMOD4"/>
    <property type="match status" value="1"/>
</dbReference>
<accession>A0A0A0YQW4</accession>
<gene>
    <name evidence="3" type="ORF">CPT_Pollock32</name>
</gene>
<reference evidence="3 4" key="1">
    <citation type="journal article" date="2015" name="Genome Announc.">
        <title>Complete Genome Sequence of Enterotoxigenic Escherichia coli N4-Like Podophage Pollock.</title>
        <authorList>
            <person name="Patel R.S."/>
            <person name="Lessor L.E."/>
            <person name="Hernandez A.C."/>
            <person name="Kuty Everett G.F."/>
        </authorList>
    </citation>
    <scope>NUCLEOTIDE SEQUENCE [LARGE SCALE GENOMIC DNA]</scope>
</reference>
<dbReference type="OrthoDB" id="21336at10239"/>
<evidence type="ECO:0000259" key="1">
    <source>
        <dbReference type="Pfam" id="PF07463"/>
    </source>
</evidence>
<protein>
    <submittedName>
        <fullName evidence="3">HNH homing endonuclease</fullName>
    </submittedName>
</protein>
<dbReference type="InterPro" id="IPR044925">
    <property type="entry name" value="His-Me_finger_sf"/>
</dbReference>